<reference evidence="2" key="1">
    <citation type="submission" date="2019-08" db="EMBL/GenBank/DDBJ databases">
        <authorList>
            <person name="Ashton P.M."/>
            <person name="Dallman T."/>
            <person name="Nair S."/>
            <person name="De Pinna E."/>
            <person name="Peters T."/>
            <person name="Grant K."/>
        </authorList>
    </citation>
    <scope>NUCLEOTIDE SEQUENCE</scope>
    <source>
        <strain evidence="2">795400</strain>
    </source>
</reference>
<feature type="transmembrane region" description="Helical" evidence="1">
    <location>
        <begin position="46"/>
        <end position="70"/>
    </location>
</feature>
<evidence type="ECO:0000313" key="2">
    <source>
        <dbReference type="EMBL" id="ECQ7193394.1"/>
    </source>
</evidence>
<protein>
    <submittedName>
        <fullName evidence="2">Uncharacterized protein</fullName>
    </submittedName>
</protein>
<gene>
    <name evidence="2" type="ORF">FZ523_06400</name>
</gene>
<dbReference type="AlphaFoldDB" id="A0A3V0NUK7"/>
<evidence type="ECO:0000256" key="1">
    <source>
        <dbReference type="SAM" id="Phobius"/>
    </source>
</evidence>
<organism evidence="2">
    <name type="scientific">Salmonella enterica I</name>
    <dbReference type="NCBI Taxonomy" id="59201"/>
    <lineage>
        <taxon>Bacteria</taxon>
        <taxon>Pseudomonadati</taxon>
        <taxon>Pseudomonadota</taxon>
        <taxon>Gammaproteobacteria</taxon>
        <taxon>Enterobacterales</taxon>
        <taxon>Enterobacteriaceae</taxon>
        <taxon>Salmonella</taxon>
    </lineage>
</organism>
<comment type="caution">
    <text evidence="2">The sequence shown here is derived from an EMBL/GenBank/DDBJ whole genome shotgun (WGS) entry which is preliminary data.</text>
</comment>
<keyword evidence="1" id="KW-1133">Transmembrane helix</keyword>
<keyword evidence="1" id="KW-0812">Transmembrane</keyword>
<name>A0A3V0NUK7_SALET</name>
<keyword evidence="1" id="KW-0472">Membrane</keyword>
<feature type="transmembrane region" description="Helical" evidence="1">
    <location>
        <begin position="82"/>
        <end position="100"/>
    </location>
</feature>
<feature type="transmembrane region" description="Helical" evidence="1">
    <location>
        <begin position="12"/>
        <end position="34"/>
    </location>
</feature>
<proteinExistence type="predicted"/>
<accession>A0A3V0NUK7</accession>
<dbReference type="EMBL" id="AAKCOG010000003">
    <property type="protein sequence ID" value="ECQ7193394.1"/>
    <property type="molecule type" value="Genomic_DNA"/>
</dbReference>
<sequence>MHRSPETSSLKRINAIIGALFGFLGAVFITFLWVQYKLGDGDGWQALGVGIVGVVIVPLLTLAGLIAGLLEHRRVFGPLLRGFAAILAAICVYFGIAILAQDNENERLYGGVKYRMLAVTERRDIASAALTPLGGSAYWICSVSAVKPDDRPDRHDESCWIPDKLPAWQPGLKFRLTVRWFREGHFSDEDFLVSAPEYENNKEGFFVILFGRDNEVCLYTAYGERNSYDLKPASGKACSIMAK</sequence>